<evidence type="ECO:0000256" key="3">
    <source>
        <dbReference type="ARBA" id="ARBA00022840"/>
    </source>
</evidence>
<reference evidence="10 13" key="2">
    <citation type="submission" date="2016-11" db="EMBL/GenBank/DDBJ databases">
        <title>Genomic analysis of Caldithrix abyssi and proposal of a novel bacterial phylum Caldithrichaeota.</title>
        <authorList>
            <person name="Kublanov I."/>
            <person name="Sigalova O."/>
            <person name="Gavrilov S."/>
            <person name="Lebedinsky A."/>
            <person name="Ivanova N."/>
            <person name="Daum C."/>
            <person name="Reddy T."/>
            <person name="Klenk H.P."/>
            <person name="Goker M."/>
            <person name="Reva O."/>
            <person name="Miroshnichenko M."/>
            <person name="Kyprides N."/>
            <person name="Woyke T."/>
            <person name="Gelfand M."/>
        </authorList>
    </citation>
    <scope>NUCLEOTIDE SEQUENCE [LARGE SCALE GENOMIC DNA]</scope>
    <source>
        <strain evidence="10 13">LF13</strain>
    </source>
</reference>
<accession>H1XPC2</accession>
<dbReference type="PROSITE" id="PS50110">
    <property type="entry name" value="RESPONSE_REGULATORY"/>
    <property type="match status" value="1"/>
</dbReference>
<dbReference type="InterPro" id="IPR011006">
    <property type="entry name" value="CheY-like_superfamily"/>
</dbReference>
<dbReference type="PROSITE" id="PS00675">
    <property type="entry name" value="SIGMA54_INTERACT_1"/>
    <property type="match status" value="1"/>
</dbReference>
<keyword evidence="12" id="KW-1185">Reference proteome</keyword>
<dbReference type="InterPro" id="IPR001789">
    <property type="entry name" value="Sig_transdc_resp-reg_receiver"/>
</dbReference>
<dbReference type="Pfam" id="PF25601">
    <property type="entry name" value="AAA_lid_14"/>
    <property type="match status" value="1"/>
</dbReference>
<proteinExistence type="predicted"/>
<dbReference type="SUPFAM" id="SSF52540">
    <property type="entry name" value="P-loop containing nucleoside triphosphate hydrolases"/>
    <property type="match status" value="1"/>
</dbReference>
<dbReference type="Gene3D" id="3.40.50.2300">
    <property type="match status" value="1"/>
</dbReference>
<dbReference type="RefSeq" id="WP_006929517.1">
    <property type="nucleotide sequence ID" value="NZ_CM001402.1"/>
</dbReference>
<dbReference type="CDD" id="cd00156">
    <property type="entry name" value="REC"/>
    <property type="match status" value="1"/>
</dbReference>
<dbReference type="PROSITE" id="PS00688">
    <property type="entry name" value="SIGMA54_INTERACT_3"/>
    <property type="match status" value="1"/>
</dbReference>
<dbReference type="FunFam" id="3.40.50.2300:FF:000018">
    <property type="entry name" value="DNA-binding transcriptional regulator NtrC"/>
    <property type="match status" value="1"/>
</dbReference>
<keyword evidence="2" id="KW-0547">Nucleotide-binding</keyword>
<protein>
    <submittedName>
        <fullName evidence="11">Two component, sigma54 specific, transcriptional regulator, Fis family</fullName>
    </submittedName>
    <submittedName>
        <fullName evidence="10">Two-component system, NtrC family, nitrogen regulation response regulator GlnG/two-component system, NtrC family, response regulator AtoC</fullName>
    </submittedName>
</protein>
<evidence type="ECO:0000256" key="7">
    <source>
        <dbReference type="PROSITE-ProRule" id="PRU00169"/>
    </source>
</evidence>
<keyword evidence="3" id="KW-0067">ATP-binding</keyword>
<dbReference type="PROSITE" id="PS50045">
    <property type="entry name" value="SIGMA54_INTERACT_4"/>
    <property type="match status" value="1"/>
</dbReference>
<organism evidence="11 12">
    <name type="scientific">Caldithrix abyssi DSM 13497</name>
    <dbReference type="NCBI Taxonomy" id="880073"/>
    <lineage>
        <taxon>Bacteria</taxon>
        <taxon>Pseudomonadati</taxon>
        <taxon>Calditrichota</taxon>
        <taxon>Calditrichia</taxon>
        <taxon>Calditrichales</taxon>
        <taxon>Calditrichaceae</taxon>
        <taxon>Caldithrix</taxon>
    </lineage>
</organism>
<dbReference type="HOGENOM" id="CLU_000445_0_6_0"/>
<feature type="domain" description="Response regulatory" evidence="9">
    <location>
        <begin position="5"/>
        <end position="119"/>
    </location>
</feature>
<dbReference type="GO" id="GO:0006355">
    <property type="term" value="P:regulation of DNA-templated transcription"/>
    <property type="evidence" value="ECO:0007669"/>
    <property type="project" value="InterPro"/>
</dbReference>
<evidence type="ECO:0000256" key="4">
    <source>
        <dbReference type="ARBA" id="ARBA00023012"/>
    </source>
</evidence>
<evidence type="ECO:0000313" key="11">
    <source>
        <dbReference type="EMBL" id="EHO42237.1"/>
    </source>
</evidence>
<dbReference type="SMART" id="SM00382">
    <property type="entry name" value="AAA"/>
    <property type="match status" value="1"/>
</dbReference>
<keyword evidence="6" id="KW-0804">Transcription</keyword>
<dbReference type="Pfam" id="PF02954">
    <property type="entry name" value="HTH_8"/>
    <property type="match status" value="1"/>
</dbReference>
<evidence type="ECO:0000313" key="10">
    <source>
        <dbReference type="EMBL" id="APF18211.1"/>
    </source>
</evidence>
<evidence type="ECO:0000256" key="2">
    <source>
        <dbReference type="ARBA" id="ARBA00022741"/>
    </source>
</evidence>
<feature type="modified residue" description="4-aspartylphosphate" evidence="7">
    <location>
        <position position="54"/>
    </location>
</feature>
<dbReference type="AlphaFoldDB" id="H1XPC2"/>
<dbReference type="InParanoid" id="H1XPC2"/>
<dbReference type="PANTHER" id="PTHR32071">
    <property type="entry name" value="TRANSCRIPTIONAL REGULATORY PROTEIN"/>
    <property type="match status" value="1"/>
</dbReference>
<dbReference type="Proteomes" id="UP000183868">
    <property type="component" value="Chromosome"/>
</dbReference>
<dbReference type="eggNOG" id="COG2204">
    <property type="taxonomic scope" value="Bacteria"/>
</dbReference>
<dbReference type="SMART" id="SM00448">
    <property type="entry name" value="REC"/>
    <property type="match status" value="1"/>
</dbReference>
<dbReference type="GO" id="GO:0043565">
    <property type="term" value="F:sequence-specific DNA binding"/>
    <property type="evidence" value="ECO:0007669"/>
    <property type="project" value="InterPro"/>
</dbReference>
<dbReference type="Pfam" id="PF00072">
    <property type="entry name" value="Response_reg"/>
    <property type="match status" value="1"/>
</dbReference>
<dbReference type="Gene3D" id="1.10.8.60">
    <property type="match status" value="1"/>
</dbReference>
<dbReference type="InterPro" id="IPR009057">
    <property type="entry name" value="Homeodomain-like_sf"/>
</dbReference>
<keyword evidence="5" id="KW-0805">Transcription regulation</keyword>
<reference evidence="11 12" key="1">
    <citation type="submission" date="2011-09" db="EMBL/GenBank/DDBJ databases">
        <title>The permanent draft genome of Caldithrix abyssi DSM 13497.</title>
        <authorList>
            <consortium name="US DOE Joint Genome Institute (JGI-PGF)"/>
            <person name="Lucas S."/>
            <person name="Han J."/>
            <person name="Lapidus A."/>
            <person name="Bruce D."/>
            <person name="Goodwin L."/>
            <person name="Pitluck S."/>
            <person name="Peters L."/>
            <person name="Kyrpides N."/>
            <person name="Mavromatis K."/>
            <person name="Ivanova N."/>
            <person name="Mikhailova N."/>
            <person name="Chertkov O."/>
            <person name="Detter J.C."/>
            <person name="Tapia R."/>
            <person name="Han C."/>
            <person name="Land M."/>
            <person name="Hauser L."/>
            <person name="Markowitz V."/>
            <person name="Cheng J.-F."/>
            <person name="Hugenholtz P."/>
            <person name="Woyke T."/>
            <person name="Wu D."/>
            <person name="Spring S."/>
            <person name="Brambilla E."/>
            <person name="Klenk H.-P."/>
            <person name="Eisen J.A."/>
        </authorList>
    </citation>
    <scope>NUCLEOTIDE SEQUENCE [LARGE SCALE GENOMIC DNA]</scope>
    <source>
        <strain evidence="11 12">DSM 13497</strain>
    </source>
</reference>
<dbReference type="KEGG" id="caby:Cabys_1462"/>
<dbReference type="Gene3D" id="3.40.50.300">
    <property type="entry name" value="P-loop containing nucleotide triphosphate hydrolases"/>
    <property type="match status" value="1"/>
</dbReference>
<dbReference type="FunFam" id="3.40.50.300:FF:000006">
    <property type="entry name" value="DNA-binding transcriptional regulator NtrC"/>
    <property type="match status" value="1"/>
</dbReference>
<name>H1XPC2_CALAY</name>
<gene>
    <name evidence="10" type="ORF">Cabys_1462</name>
    <name evidence="11" type="ORF">Calab_2627</name>
</gene>
<evidence type="ECO:0000256" key="5">
    <source>
        <dbReference type="ARBA" id="ARBA00023015"/>
    </source>
</evidence>
<dbReference type="SUPFAM" id="SSF46689">
    <property type="entry name" value="Homeodomain-like"/>
    <property type="match status" value="1"/>
</dbReference>
<evidence type="ECO:0000313" key="13">
    <source>
        <dbReference type="Proteomes" id="UP000183868"/>
    </source>
</evidence>
<dbReference type="STRING" id="880073.Cabys_1462"/>
<feature type="domain" description="Sigma-54 factor interaction" evidence="8">
    <location>
        <begin position="144"/>
        <end position="373"/>
    </location>
</feature>
<dbReference type="GO" id="GO:0000160">
    <property type="term" value="P:phosphorelay signal transduction system"/>
    <property type="evidence" value="ECO:0007669"/>
    <property type="project" value="UniProtKB-KW"/>
</dbReference>
<dbReference type="Proteomes" id="UP000004671">
    <property type="component" value="Chromosome"/>
</dbReference>
<dbReference type="InterPro" id="IPR002197">
    <property type="entry name" value="HTH_Fis"/>
</dbReference>
<dbReference type="PRINTS" id="PR01590">
    <property type="entry name" value="HTHFIS"/>
</dbReference>
<dbReference type="EMBL" id="CP018099">
    <property type="protein sequence ID" value="APF18211.1"/>
    <property type="molecule type" value="Genomic_DNA"/>
</dbReference>
<sequence length="459" mass="52257">MDVQKILVVDDDEHLRMVLQETLESGGYKVKIASSGNEALSILKEEAFDLLITDLMMPGIKGVELVGRAKEIYPNIGAMVITAYGTIDRAVESMQKGAFDFITKPFSISQIESRVKRFFEFQALQKENVVLKKKLERFRLTQKIVGESPVIKEVMDHIAIVANSDATVFIRGESGTGKELVAQAIHDRSDRADKPFRKINCAAVPETLFESTLFGHEKGAFSGAYRQQKGIFEECHEGTILLDEISEIPHSLQAKLLRVLQEMKITRVGSTEEIPVDVRIIATTNRNIDELINSGKFREDLFFRLNVFPITLPPLRDRKEDIPLIIDHFLSTLKDKYHFTEKKISPSLMKQIMEYDWPGNVRQLQHMLERAILFSGKEVTITEKHFKFEEEGRRNSAKGGNGSLEVMPLAEMERKLIFAALKKTNNHRTRAAELLGITVRTLRNKLHEYEEQGLTDEEL</sequence>
<evidence type="ECO:0000259" key="9">
    <source>
        <dbReference type="PROSITE" id="PS50110"/>
    </source>
</evidence>
<dbReference type="InterPro" id="IPR025662">
    <property type="entry name" value="Sigma_54_int_dom_ATP-bd_1"/>
</dbReference>
<dbReference type="EMBL" id="CM001402">
    <property type="protein sequence ID" value="EHO42237.1"/>
    <property type="molecule type" value="Genomic_DNA"/>
</dbReference>
<keyword evidence="4" id="KW-0902">Two-component regulatory system</keyword>
<dbReference type="Pfam" id="PF00158">
    <property type="entry name" value="Sigma54_activat"/>
    <property type="match status" value="1"/>
</dbReference>
<dbReference type="InterPro" id="IPR002078">
    <property type="entry name" value="Sigma_54_int"/>
</dbReference>
<dbReference type="InterPro" id="IPR003593">
    <property type="entry name" value="AAA+_ATPase"/>
</dbReference>
<dbReference type="OrthoDB" id="9804019at2"/>
<evidence type="ECO:0000256" key="6">
    <source>
        <dbReference type="ARBA" id="ARBA00023163"/>
    </source>
</evidence>
<dbReference type="InterPro" id="IPR027417">
    <property type="entry name" value="P-loop_NTPase"/>
</dbReference>
<dbReference type="InterPro" id="IPR058031">
    <property type="entry name" value="AAA_lid_NorR"/>
</dbReference>
<dbReference type="GO" id="GO:0005524">
    <property type="term" value="F:ATP binding"/>
    <property type="evidence" value="ECO:0007669"/>
    <property type="project" value="UniProtKB-KW"/>
</dbReference>
<evidence type="ECO:0000256" key="1">
    <source>
        <dbReference type="ARBA" id="ARBA00022553"/>
    </source>
</evidence>
<evidence type="ECO:0000313" key="12">
    <source>
        <dbReference type="Proteomes" id="UP000004671"/>
    </source>
</evidence>
<dbReference type="InterPro" id="IPR025944">
    <property type="entry name" value="Sigma_54_int_dom_CS"/>
</dbReference>
<evidence type="ECO:0000259" key="8">
    <source>
        <dbReference type="PROSITE" id="PS50045"/>
    </source>
</evidence>
<dbReference type="PaxDb" id="880073-Calab_2627"/>
<dbReference type="SUPFAM" id="SSF52172">
    <property type="entry name" value="CheY-like"/>
    <property type="match status" value="1"/>
</dbReference>
<dbReference type="CDD" id="cd00009">
    <property type="entry name" value="AAA"/>
    <property type="match status" value="1"/>
</dbReference>
<dbReference type="Gene3D" id="1.10.10.60">
    <property type="entry name" value="Homeodomain-like"/>
    <property type="match status" value="1"/>
</dbReference>
<keyword evidence="1 7" id="KW-0597">Phosphoprotein</keyword>